<evidence type="ECO:0000256" key="1">
    <source>
        <dbReference type="SAM" id="MobiDB-lite"/>
    </source>
</evidence>
<dbReference type="GO" id="GO:0005634">
    <property type="term" value="C:nucleus"/>
    <property type="evidence" value="ECO:0007669"/>
    <property type="project" value="TreeGrafter"/>
</dbReference>
<protein>
    <recommendedName>
        <fullName evidence="2">PBZ-type domain-containing protein</fullName>
    </recommendedName>
</protein>
<accession>A0A1A9VLW8</accession>
<sequence>MNMNTTQSTTTTNSAHTDNSASQVSPAPVNRSSCTFGVKCYRKNPSHRLEFAHPGDDDFKLHPLPQADANAPDCKYGKNCYRFNPLHYQRFKHPSDINVEDNYKNYYVLKKRRRAQTASSQNGHANFGDESDEEEDPFGTESDDSDYVPSDTS</sequence>
<name>A0A1A9VLW8_GLOAU</name>
<dbReference type="GO" id="GO:0003906">
    <property type="term" value="F:DNA-(apurinic or apyrimidinic site) endonuclease activity"/>
    <property type="evidence" value="ECO:0007669"/>
    <property type="project" value="InterPro"/>
</dbReference>
<dbReference type="GO" id="GO:0008408">
    <property type="term" value="F:3'-5' exonuclease activity"/>
    <property type="evidence" value="ECO:0007669"/>
    <property type="project" value="InterPro"/>
</dbReference>
<feature type="domain" description="PBZ-type" evidence="2">
    <location>
        <begin position="72"/>
        <end position="96"/>
    </location>
</feature>
<evidence type="ECO:0000313" key="4">
    <source>
        <dbReference type="Proteomes" id="UP000078200"/>
    </source>
</evidence>
<dbReference type="InterPro" id="IPR019406">
    <property type="entry name" value="APLF_PBZ"/>
</dbReference>
<dbReference type="InterPro" id="IPR039253">
    <property type="entry name" value="APLF"/>
</dbReference>
<dbReference type="VEuPathDB" id="VectorBase:GAUT041209"/>
<feature type="compositionally biased region" description="Low complexity" evidence="1">
    <location>
        <begin position="1"/>
        <end position="22"/>
    </location>
</feature>
<feature type="region of interest" description="Disordered" evidence="1">
    <location>
        <begin position="1"/>
        <end position="31"/>
    </location>
</feature>
<dbReference type="PANTHER" id="PTHR21315">
    <property type="entry name" value="APRATAXIN AND PNK-LIKE FACTOR-RELATED"/>
    <property type="match status" value="1"/>
</dbReference>
<evidence type="ECO:0000259" key="2">
    <source>
        <dbReference type="Pfam" id="PF10283"/>
    </source>
</evidence>
<feature type="region of interest" description="Disordered" evidence="1">
    <location>
        <begin position="113"/>
        <end position="153"/>
    </location>
</feature>
<reference evidence="3" key="1">
    <citation type="submission" date="2020-05" db="UniProtKB">
        <authorList>
            <consortium name="EnsemblMetazoa"/>
        </authorList>
    </citation>
    <scope>IDENTIFICATION</scope>
    <source>
        <strain evidence="3">TTRI</strain>
    </source>
</reference>
<dbReference type="AlphaFoldDB" id="A0A1A9VLW8"/>
<dbReference type="EnsemblMetazoa" id="GAUT041209-RA">
    <property type="protein sequence ID" value="GAUT041209-PA"/>
    <property type="gene ID" value="GAUT041209"/>
</dbReference>
<dbReference type="Pfam" id="PF10283">
    <property type="entry name" value="zf-CCHH"/>
    <property type="match status" value="2"/>
</dbReference>
<dbReference type="PANTHER" id="PTHR21315:SF2">
    <property type="entry name" value="APRATAXIN AND PNK-LIKE FACTOR"/>
    <property type="match status" value="1"/>
</dbReference>
<dbReference type="Proteomes" id="UP000078200">
    <property type="component" value="Unassembled WGS sequence"/>
</dbReference>
<feature type="domain" description="PBZ-type" evidence="2">
    <location>
        <begin position="31"/>
        <end position="56"/>
    </location>
</feature>
<dbReference type="GO" id="GO:0006302">
    <property type="term" value="P:double-strand break repair"/>
    <property type="evidence" value="ECO:0007669"/>
    <property type="project" value="InterPro"/>
</dbReference>
<proteinExistence type="predicted"/>
<organism evidence="3 4">
    <name type="scientific">Glossina austeni</name>
    <name type="common">Savannah tsetse fly</name>
    <dbReference type="NCBI Taxonomy" id="7395"/>
    <lineage>
        <taxon>Eukaryota</taxon>
        <taxon>Metazoa</taxon>
        <taxon>Ecdysozoa</taxon>
        <taxon>Arthropoda</taxon>
        <taxon>Hexapoda</taxon>
        <taxon>Insecta</taxon>
        <taxon>Pterygota</taxon>
        <taxon>Neoptera</taxon>
        <taxon>Endopterygota</taxon>
        <taxon>Diptera</taxon>
        <taxon>Brachycera</taxon>
        <taxon>Muscomorpha</taxon>
        <taxon>Hippoboscoidea</taxon>
        <taxon>Glossinidae</taxon>
        <taxon>Glossina</taxon>
    </lineage>
</organism>
<evidence type="ECO:0000313" key="3">
    <source>
        <dbReference type="EnsemblMetazoa" id="GAUT041209-PA"/>
    </source>
</evidence>
<feature type="compositionally biased region" description="Acidic residues" evidence="1">
    <location>
        <begin position="129"/>
        <end position="146"/>
    </location>
</feature>
<keyword evidence="4" id="KW-1185">Reference proteome</keyword>
<dbReference type="STRING" id="7395.A0A1A9VLW8"/>
<dbReference type="GO" id="GO:0035861">
    <property type="term" value="C:site of double-strand break"/>
    <property type="evidence" value="ECO:0007669"/>
    <property type="project" value="TreeGrafter"/>
</dbReference>